<comment type="caution">
    <text evidence="1">The sequence shown here is derived from an EMBL/GenBank/DDBJ whole genome shotgun (WGS) entry which is preliminary data.</text>
</comment>
<gene>
    <name evidence="1" type="ORF">LCGC14_1200770</name>
</gene>
<evidence type="ECO:0000313" key="1">
    <source>
        <dbReference type="EMBL" id="KKM94208.1"/>
    </source>
</evidence>
<proteinExistence type="predicted"/>
<name>A0A0F9LLE9_9ZZZZ</name>
<sequence length="46" mass="5337">MADNKKLYLLKQLDYIRMNAEGLDFADLHVLAEGILENLERMDEAI</sequence>
<dbReference type="AlphaFoldDB" id="A0A0F9LLE9"/>
<protein>
    <submittedName>
        <fullName evidence="1">Uncharacterized protein</fullName>
    </submittedName>
</protein>
<accession>A0A0F9LLE9</accession>
<reference evidence="1" key="1">
    <citation type="journal article" date="2015" name="Nature">
        <title>Complex archaea that bridge the gap between prokaryotes and eukaryotes.</title>
        <authorList>
            <person name="Spang A."/>
            <person name="Saw J.H."/>
            <person name="Jorgensen S.L."/>
            <person name="Zaremba-Niedzwiedzka K."/>
            <person name="Martijn J."/>
            <person name="Lind A.E."/>
            <person name="van Eijk R."/>
            <person name="Schleper C."/>
            <person name="Guy L."/>
            <person name="Ettema T.J."/>
        </authorList>
    </citation>
    <scope>NUCLEOTIDE SEQUENCE</scope>
</reference>
<organism evidence="1">
    <name type="scientific">marine sediment metagenome</name>
    <dbReference type="NCBI Taxonomy" id="412755"/>
    <lineage>
        <taxon>unclassified sequences</taxon>
        <taxon>metagenomes</taxon>
        <taxon>ecological metagenomes</taxon>
    </lineage>
</organism>
<dbReference type="EMBL" id="LAZR01006169">
    <property type="protein sequence ID" value="KKM94208.1"/>
    <property type="molecule type" value="Genomic_DNA"/>
</dbReference>